<comment type="caution">
    <text evidence="2">The sequence shown here is derived from an EMBL/GenBank/DDBJ whole genome shotgun (WGS) entry which is preliminary data.</text>
</comment>
<evidence type="ECO:0008006" key="4">
    <source>
        <dbReference type="Google" id="ProtNLM"/>
    </source>
</evidence>
<evidence type="ECO:0000313" key="2">
    <source>
        <dbReference type="EMBL" id="MBR7801356.1"/>
    </source>
</evidence>
<feature type="transmembrane region" description="Helical" evidence="1">
    <location>
        <begin position="37"/>
        <end position="58"/>
    </location>
</feature>
<feature type="transmembrane region" description="Helical" evidence="1">
    <location>
        <begin position="64"/>
        <end position="86"/>
    </location>
</feature>
<gene>
    <name evidence="2" type="ORF">KDM90_15205</name>
</gene>
<dbReference type="EMBL" id="JAGSPJ010000006">
    <property type="protein sequence ID" value="MBR7801356.1"/>
    <property type="molecule type" value="Genomic_DNA"/>
</dbReference>
<evidence type="ECO:0000256" key="1">
    <source>
        <dbReference type="SAM" id="Phobius"/>
    </source>
</evidence>
<protein>
    <recommendedName>
        <fullName evidence="4">Transmembrane protein</fullName>
    </recommendedName>
</protein>
<keyword evidence="1" id="KW-1133">Transmembrane helix</keyword>
<keyword evidence="1" id="KW-0472">Membrane</keyword>
<organism evidence="2 3">
    <name type="scientific">Undibacterium fentianense</name>
    <dbReference type="NCBI Taxonomy" id="2828728"/>
    <lineage>
        <taxon>Bacteria</taxon>
        <taxon>Pseudomonadati</taxon>
        <taxon>Pseudomonadota</taxon>
        <taxon>Betaproteobacteria</taxon>
        <taxon>Burkholderiales</taxon>
        <taxon>Oxalobacteraceae</taxon>
        <taxon>Undibacterium</taxon>
    </lineage>
</organism>
<sequence>MSKIKPRSHRTTQPSRAQLVARWRTYLEKNTNPRLQMMLIVALTGMLGFLGTFLLFHLGMHAMWLRYFCAFCFAYIGFILMLRLWLSLDRHGLLEGGVDAADLLINAGHGHSISLEPTANSLQGGGGDFSGAGSSTSFESASNVSTPSLFGGTGEEGAKSVSSLADADDIWVPIALCALILAILLSTLYVVYSAPMLLAELMVDFLLTTGFYRHLKKQADGTWLRTAVRKTIWPFLFTGLVVSLAGWILQTSAPGAQNLSQVLSFHASTSSDQSTQSKSIQ</sequence>
<dbReference type="AlphaFoldDB" id="A0A941E5J8"/>
<evidence type="ECO:0000313" key="3">
    <source>
        <dbReference type="Proteomes" id="UP000678545"/>
    </source>
</evidence>
<dbReference type="RefSeq" id="WP_212676464.1">
    <property type="nucleotide sequence ID" value="NZ_JAGSPJ010000006.1"/>
</dbReference>
<name>A0A941E5J8_9BURK</name>
<dbReference type="Proteomes" id="UP000678545">
    <property type="component" value="Unassembled WGS sequence"/>
</dbReference>
<accession>A0A941E5J8</accession>
<keyword evidence="3" id="KW-1185">Reference proteome</keyword>
<feature type="transmembrane region" description="Helical" evidence="1">
    <location>
        <begin position="232"/>
        <end position="249"/>
    </location>
</feature>
<proteinExistence type="predicted"/>
<feature type="transmembrane region" description="Helical" evidence="1">
    <location>
        <begin position="170"/>
        <end position="190"/>
    </location>
</feature>
<reference evidence="2" key="1">
    <citation type="submission" date="2021-04" db="EMBL/GenBank/DDBJ databases">
        <title>novel species isolated from subtropical streams in China.</title>
        <authorList>
            <person name="Lu H."/>
        </authorList>
    </citation>
    <scope>NUCLEOTIDE SEQUENCE</scope>
    <source>
        <strain evidence="2">FT137W</strain>
    </source>
</reference>
<keyword evidence="1" id="KW-0812">Transmembrane</keyword>